<keyword evidence="1" id="KW-0472">Membrane</keyword>
<dbReference type="AlphaFoldDB" id="A0A9W6IIK5"/>
<keyword evidence="1" id="KW-1133">Transmembrane helix</keyword>
<proteinExistence type="predicted"/>
<dbReference type="Proteomes" id="UP001143486">
    <property type="component" value="Unassembled WGS sequence"/>
</dbReference>
<comment type="caution">
    <text evidence="2">The sequence shown here is derived from an EMBL/GenBank/DDBJ whole genome shotgun (WGS) entry which is preliminary data.</text>
</comment>
<keyword evidence="1" id="KW-0812">Transmembrane</keyword>
<feature type="transmembrane region" description="Helical" evidence="1">
    <location>
        <begin position="124"/>
        <end position="142"/>
    </location>
</feature>
<dbReference type="InterPro" id="IPR013879">
    <property type="entry name" value="DUF1761"/>
</dbReference>
<dbReference type="Pfam" id="PF08570">
    <property type="entry name" value="DUF1761"/>
    <property type="match status" value="1"/>
</dbReference>
<organism evidence="2 3">
    <name type="scientific">Maricaulis virginensis</name>
    <dbReference type="NCBI Taxonomy" id="144022"/>
    <lineage>
        <taxon>Bacteria</taxon>
        <taxon>Pseudomonadati</taxon>
        <taxon>Pseudomonadota</taxon>
        <taxon>Alphaproteobacteria</taxon>
        <taxon>Maricaulales</taxon>
        <taxon>Maricaulaceae</taxon>
        <taxon>Maricaulis</taxon>
    </lineage>
</organism>
<reference evidence="2" key="2">
    <citation type="submission" date="2023-01" db="EMBL/GenBank/DDBJ databases">
        <authorList>
            <person name="Sun Q."/>
            <person name="Evtushenko L."/>
        </authorList>
    </citation>
    <scope>NUCLEOTIDE SEQUENCE</scope>
    <source>
        <strain evidence="2">VKM B-1513</strain>
    </source>
</reference>
<reference evidence="2" key="1">
    <citation type="journal article" date="2014" name="Int. J. Syst. Evol. Microbiol.">
        <title>Complete genome sequence of Corynebacterium casei LMG S-19264T (=DSM 44701T), isolated from a smear-ripened cheese.</title>
        <authorList>
            <consortium name="US DOE Joint Genome Institute (JGI-PGF)"/>
            <person name="Walter F."/>
            <person name="Albersmeier A."/>
            <person name="Kalinowski J."/>
            <person name="Ruckert C."/>
        </authorList>
    </citation>
    <scope>NUCLEOTIDE SEQUENCE</scope>
    <source>
        <strain evidence="2">VKM B-1513</strain>
    </source>
</reference>
<gene>
    <name evidence="2" type="ORF">GCM10017621_03910</name>
</gene>
<dbReference type="EMBL" id="BSFE01000001">
    <property type="protein sequence ID" value="GLK50883.1"/>
    <property type="molecule type" value="Genomic_DNA"/>
</dbReference>
<protein>
    <recommendedName>
        <fullName evidence="4">DUF1761 domain-containing protein</fullName>
    </recommendedName>
</protein>
<accession>A0A9W6IIK5</accession>
<evidence type="ECO:0000313" key="3">
    <source>
        <dbReference type="Proteomes" id="UP001143486"/>
    </source>
</evidence>
<dbReference type="RefSeq" id="WP_271185280.1">
    <property type="nucleotide sequence ID" value="NZ_BSFE01000001.1"/>
</dbReference>
<feature type="transmembrane region" description="Helical" evidence="1">
    <location>
        <begin position="86"/>
        <end position="104"/>
    </location>
</feature>
<name>A0A9W6IIK5_9PROT</name>
<evidence type="ECO:0000313" key="2">
    <source>
        <dbReference type="EMBL" id="GLK50883.1"/>
    </source>
</evidence>
<keyword evidence="3" id="KW-1185">Reference proteome</keyword>
<feature type="transmembrane region" description="Helical" evidence="1">
    <location>
        <begin position="7"/>
        <end position="32"/>
    </location>
</feature>
<evidence type="ECO:0000256" key="1">
    <source>
        <dbReference type="SAM" id="Phobius"/>
    </source>
</evidence>
<feature type="transmembrane region" description="Helical" evidence="1">
    <location>
        <begin position="52"/>
        <end position="74"/>
    </location>
</feature>
<evidence type="ECO:0008006" key="4">
    <source>
        <dbReference type="Google" id="ProtNLM"/>
    </source>
</evidence>
<sequence>MPRILGLNLVALIVATLAFYAVGAVWYGALFAELWTGLWGFTDAQMTAAEASAGPAMAMGFAITLVTTAFLGLALKALKAGGLAGAVKWAVFLWAGFVVTTMAYDIAYAMQPMMLLVLDGAHTLIGFVIAAAILTAMDGVAVKD</sequence>